<evidence type="ECO:0000256" key="1">
    <source>
        <dbReference type="SAM" id="Phobius"/>
    </source>
</evidence>
<dbReference type="PROSITE" id="PS51257">
    <property type="entry name" value="PROKAR_LIPOPROTEIN"/>
    <property type="match status" value="1"/>
</dbReference>
<keyword evidence="1" id="KW-1133">Transmembrane helix</keyword>
<accession>A0ABY7WEP8</accession>
<sequence length="333" mass="39282">MNEKFVLLLTHRRRFYLRLLFWSAIITFTIGCFSLPVWHRFTPISFLALALPYIVALWCWLLIADLYRKRRMARALSLVAGTAFFVLSPYLTYLYIYELLPRQSIVFFSSPIQGYEHRFIARTVTPNLLFLLIACLDYNFWDNTLLEVKMRRLRRTLSEHSDSYQLSMHFISNLLRMVRVNRLARKDLIYDFFDYVFINLYDRRIRVSLIEEWTQVKSLMYICSHRQYWIKGEEALEINEWNRSVPALSLLTWMENAIQYSPASENVPIMINFTSSFKGLCITISNVIGQGDTAERLNGKGLLLVNRLSEYPAYSIDYGLQGGSVFRLVFTIK</sequence>
<protein>
    <recommendedName>
        <fullName evidence="4">Signal transduction histidine kinase internal region domain-containing protein</fullName>
    </recommendedName>
</protein>
<proteinExistence type="predicted"/>
<feature type="transmembrane region" description="Helical" evidence="1">
    <location>
        <begin position="119"/>
        <end position="141"/>
    </location>
</feature>
<feature type="transmembrane region" description="Helical" evidence="1">
    <location>
        <begin position="44"/>
        <end position="63"/>
    </location>
</feature>
<gene>
    <name evidence="2" type="ORF">PQ465_11480</name>
</gene>
<organism evidence="2 3">
    <name type="scientific">Sphingobacterium oryzagri</name>
    <dbReference type="NCBI Taxonomy" id="3025669"/>
    <lineage>
        <taxon>Bacteria</taxon>
        <taxon>Pseudomonadati</taxon>
        <taxon>Bacteroidota</taxon>
        <taxon>Sphingobacteriia</taxon>
        <taxon>Sphingobacteriales</taxon>
        <taxon>Sphingobacteriaceae</taxon>
        <taxon>Sphingobacterium</taxon>
    </lineage>
</organism>
<feature type="transmembrane region" description="Helical" evidence="1">
    <location>
        <begin position="75"/>
        <end position="96"/>
    </location>
</feature>
<dbReference type="RefSeq" id="WP_274265667.1">
    <property type="nucleotide sequence ID" value="NZ_CP117880.1"/>
</dbReference>
<dbReference type="Proteomes" id="UP001221558">
    <property type="component" value="Chromosome"/>
</dbReference>
<keyword evidence="3" id="KW-1185">Reference proteome</keyword>
<feature type="transmembrane region" description="Helical" evidence="1">
    <location>
        <begin position="20"/>
        <end position="38"/>
    </location>
</feature>
<evidence type="ECO:0000313" key="2">
    <source>
        <dbReference type="EMBL" id="WDF66927.1"/>
    </source>
</evidence>
<keyword evidence="1" id="KW-0472">Membrane</keyword>
<reference evidence="2 3" key="1">
    <citation type="submission" date="2023-02" db="EMBL/GenBank/DDBJ databases">
        <title>Genome sequence of Sphingobacterium sp. KACC 22765.</title>
        <authorList>
            <person name="Kim S."/>
            <person name="Heo J."/>
            <person name="Kwon S.-W."/>
        </authorList>
    </citation>
    <scope>NUCLEOTIDE SEQUENCE [LARGE SCALE GENOMIC DNA]</scope>
    <source>
        <strain evidence="2 3">KACC 22765</strain>
    </source>
</reference>
<name>A0ABY7WEP8_9SPHI</name>
<keyword evidence="1" id="KW-0812">Transmembrane</keyword>
<evidence type="ECO:0000313" key="3">
    <source>
        <dbReference type="Proteomes" id="UP001221558"/>
    </source>
</evidence>
<evidence type="ECO:0008006" key="4">
    <source>
        <dbReference type="Google" id="ProtNLM"/>
    </source>
</evidence>
<dbReference type="EMBL" id="CP117880">
    <property type="protein sequence ID" value="WDF66927.1"/>
    <property type="molecule type" value="Genomic_DNA"/>
</dbReference>